<keyword evidence="2" id="KW-1185">Reference proteome</keyword>
<protein>
    <submittedName>
        <fullName evidence="1">Uncharacterized protein</fullName>
    </submittedName>
</protein>
<dbReference type="RefSeq" id="WP_072403272.1">
    <property type="nucleotide sequence ID" value="NZ_FPKV01000004.1"/>
</dbReference>
<proteinExistence type="predicted"/>
<dbReference type="AlphaFoldDB" id="A0A1K2IPG7"/>
<gene>
    <name evidence="1" type="ORF">SAMN05428642_10485</name>
</gene>
<name>A0A1K2IPG7_9FLAO</name>
<organism evidence="1 2">
    <name type="scientific">Flaviramulus basaltis</name>
    <dbReference type="NCBI Taxonomy" id="369401"/>
    <lineage>
        <taxon>Bacteria</taxon>
        <taxon>Pseudomonadati</taxon>
        <taxon>Bacteroidota</taxon>
        <taxon>Flavobacteriia</taxon>
        <taxon>Flavobacteriales</taxon>
        <taxon>Flavobacteriaceae</taxon>
        <taxon>Flaviramulus</taxon>
    </lineage>
</organism>
<sequence>MEKERNRVKFYSKNDMASGLQLKETEKVLNSYSEENHYSINDYIEFYEINIYFENDLFLLSWSENEKENYKSKALILLEATKQFWLNNIENENIISLFEEVDYGFYDSFWLLTNKFNVYKKINKQTFEKITKNNRFGVRPLLKQQNIVNFFSQKIRAYFIDNTASAEILLSFYEEAERREKEPLYFPNSLNDSDKENLILDYINYSDVNLNYIKLIVNSKTIKLSNKTKLLAKKKAKQLNDEALKDGNVLSQGVGVSISKDQKEPSNISFDKENRRLIYNYSEDYLNATKSFIGIYKNFSHLFNFINFQGCIDLVYKESEVDTLESILMRSKNEFHISFSFHRQSLISHLQIISYAKYLETHNIYIEDSLNYVVNEYLNQIFPINGLRIKFPTKETSYEEKIRSLAPELEFLIKQYQSYVENNSIDFELLEFSSEPIYYSKIKSKIKQKYVYGKGDDFSRLKYDFFSDQSSLFYTEKFKSKHKNLYELLTKEDVLYSDFKRYQTPEINYLISKNILFKSSDNFVKIHNNNLVYIISILHYQGVLNYWYYPDRVRNEILVMETNGLVFFDDSFFTQEERRYFNYYLNKKEFTNGLDLRNKYLHGSNSKSVDEHERDYYILLKLLILAIHKINEDLKLENTVNDS</sequence>
<accession>A0A1K2IPG7</accession>
<dbReference type="OrthoDB" id="2846443at2"/>
<reference evidence="1 2" key="1">
    <citation type="submission" date="2016-10" db="EMBL/GenBank/DDBJ databases">
        <authorList>
            <person name="de Groot N.N."/>
        </authorList>
    </citation>
    <scope>NUCLEOTIDE SEQUENCE [LARGE SCALE GENOMIC DNA]</scope>
    <source>
        <strain evidence="1 2">DSM 18180</strain>
    </source>
</reference>
<evidence type="ECO:0000313" key="2">
    <source>
        <dbReference type="Proteomes" id="UP000182544"/>
    </source>
</evidence>
<evidence type="ECO:0000313" key="1">
    <source>
        <dbReference type="EMBL" id="SFZ94329.1"/>
    </source>
</evidence>
<dbReference type="STRING" id="369401.SAMN05428642_10485"/>
<dbReference type="Proteomes" id="UP000182544">
    <property type="component" value="Unassembled WGS sequence"/>
</dbReference>
<dbReference type="EMBL" id="FPKV01000004">
    <property type="protein sequence ID" value="SFZ94329.1"/>
    <property type="molecule type" value="Genomic_DNA"/>
</dbReference>